<protein>
    <submittedName>
        <fullName evidence="1">Uncharacterized protein</fullName>
    </submittedName>
</protein>
<evidence type="ECO:0000313" key="2">
    <source>
        <dbReference type="Proteomes" id="UP001150879"/>
    </source>
</evidence>
<dbReference type="Proteomes" id="UP001150879">
    <property type="component" value="Unassembled WGS sequence"/>
</dbReference>
<organism evidence="1 2">
    <name type="scientific">Penicillium cf. griseofulvum</name>
    <dbReference type="NCBI Taxonomy" id="2972120"/>
    <lineage>
        <taxon>Eukaryota</taxon>
        <taxon>Fungi</taxon>
        <taxon>Dikarya</taxon>
        <taxon>Ascomycota</taxon>
        <taxon>Pezizomycotina</taxon>
        <taxon>Eurotiomycetes</taxon>
        <taxon>Eurotiomycetidae</taxon>
        <taxon>Eurotiales</taxon>
        <taxon>Aspergillaceae</taxon>
        <taxon>Penicillium</taxon>
    </lineage>
</organism>
<proteinExistence type="predicted"/>
<evidence type="ECO:0000313" key="1">
    <source>
        <dbReference type="EMBL" id="KAJ5210555.1"/>
    </source>
</evidence>
<comment type="caution">
    <text evidence="1">The sequence shown here is derived from an EMBL/GenBank/DDBJ whole genome shotgun (WGS) entry which is preliminary data.</text>
</comment>
<keyword evidence="2" id="KW-1185">Reference proteome</keyword>
<dbReference type="OrthoDB" id="4364428at2759"/>
<reference evidence="1" key="1">
    <citation type="submission" date="2022-11" db="EMBL/GenBank/DDBJ databases">
        <authorList>
            <person name="Petersen C."/>
        </authorList>
    </citation>
    <scope>NUCLEOTIDE SEQUENCE</scope>
    <source>
        <strain evidence="1">IBT 16849</strain>
    </source>
</reference>
<sequence length="142" mass="15960">MAMNLVPVTRLLESTDLLFVTAESSLSPSVFKKWASSFQLASNFRASDTSLLTQQHAARLALKLRKPTTLLGLTRTRLITHLVCILYRLPMLIGNVHRDVLHKNKSPPPLEVFQPDALLPLSPGYRIFRLKVDSFPPIARSE</sequence>
<dbReference type="EMBL" id="JAPQKP010000001">
    <property type="protein sequence ID" value="KAJ5210555.1"/>
    <property type="molecule type" value="Genomic_DNA"/>
</dbReference>
<reference evidence="1" key="2">
    <citation type="journal article" date="2023" name="IMA Fungus">
        <title>Comparative genomic study of the Penicillium genus elucidates a diverse pangenome and 15 lateral gene transfer events.</title>
        <authorList>
            <person name="Petersen C."/>
            <person name="Sorensen T."/>
            <person name="Nielsen M.R."/>
            <person name="Sondergaard T.E."/>
            <person name="Sorensen J.L."/>
            <person name="Fitzpatrick D.A."/>
            <person name="Frisvad J.C."/>
            <person name="Nielsen K.L."/>
        </authorList>
    </citation>
    <scope>NUCLEOTIDE SEQUENCE</scope>
    <source>
        <strain evidence="1">IBT 16849</strain>
    </source>
</reference>
<dbReference type="AlphaFoldDB" id="A0A9W9N032"/>
<name>A0A9W9N032_9EURO</name>
<accession>A0A9W9N032</accession>
<gene>
    <name evidence="1" type="ORF">N7472_000694</name>
</gene>